<dbReference type="AlphaFoldDB" id="A0A3S5AQP7"/>
<evidence type="ECO:0000313" key="1">
    <source>
        <dbReference type="EMBL" id="VEL42921.1"/>
    </source>
</evidence>
<dbReference type="Proteomes" id="UP000784294">
    <property type="component" value="Unassembled WGS sequence"/>
</dbReference>
<proteinExistence type="predicted"/>
<sequence>MPYSTDLAYTEFTKPAIKLRQLATLARDLVTWRSAGNVALATLVNQVKLPHFMGQRLICASLHCLQQCSSAGGRIIWERESLEASPNPFF</sequence>
<name>A0A3S5AQP7_9PLAT</name>
<dbReference type="EMBL" id="CAAALY010277579">
    <property type="protein sequence ID" value="VEL42921.1"/>
    <property type="molecule type" value="Genomic_DNA"/>
</dbReference>
<comment type="caution">
    <text evidence="1">The sequence shown here is derived from an EMBL/GenBank/DDBJ whole genome shotgun (WGS) entry which is preliminary data.</text>
</comment>
<reference evidence="1" key="1">
    <citation type="submission" date="2018-11" db="EMBL/GenBank/DDBJ databases">
        <authorList>
            <consortium name="Pathogen Informatics"/>
        </authorList>
    </citation>
    <scope>NUCLEOTIDE SEQUENCE</scope>
</reference>
<protein>
    <submittedName>
        <fullName evidence="1">Uncharacterized protein</fullName>
    </submittedName>
</protein>
<evidence type="ECO:0000313" key="2">
    <source>
        <dbReference type="Proteomes" id="UP000784294"/>
    </source>
</evidence>
<organism evidence="1 2">
    <name type="scientific">Protopolystoma xenopodis</name>
    <dbReference type="NCBI Taxonomy" id="117903"/>
    <lineage>
        <taxon>Eukaryota</taxon>
        <taxon>Metazoa</taxon>
        <taxon>Spiralia</taxon>
        <taxon>Lophotrochozoa</taxon>
        <taxon>Platyhelminthes</taxon>
        <taxon>Monogenea</taxon>
        <taxon>Polyopisthocotylea</taxon>
        <taxon>Polystomatidea</taxon>
        <taxon>Polystomatidae</taxon>
        <taxon>Protopolystoma</taxon>
    </lineage>
</organism>
<accession>A0A3S5AQP7</accession>
<gene>
    <name evidence="1" type="ORF">PXEA_LOCUS36361</name>
</gene>
<keyword evidence="2" id="KW-1185">Reference proteome</keyword>